<comment type="caution">
    <text evidence="2">The sequence shown here is derived from an EMBL/GenBank/DDBJ whole genome shotgun (WGS) entry which is preliminary data.</text>
</comment>
<proteinExistence type="predicted"/>
<sequence length="408" mass="47796">MLKIKNNVNKGKIKVKVYGYNLEGFMNSLIKDGVKFIKVRKSEFNCLILTVDEKEISHVKNRAISFNCKVEIIWRRGIGKIIDNYKGRITFVIGFVFFLLTIRVLNSVIWEIDIVSEKYISPFEIKEILKENNVYKGIKKESVNLKYVEKIVRESNEGIEWVDAQVIGGKLIVHLKEREELLRPFEEREPCSIVAAKDGVISKIYSAEGEIVVEQGDVVKKGDMLITAVQGKEGKEYLVHAQGSVIAKTFYERSEIVKKEQEITIRTGEKAVQMYFTLFNKKIYLINNLKKFKNYDKIIDNDGTIKKITYYETQKKTKKIDNIEKYIEDIQFSMEEDIDKYLYKNSKKVETLKQYEELEEGYKVWVVVIVEEDIAASKTFEESQLNEIITILKEKRRIEEERWLKQNL</sequence>
<protein>
    <submittedName>
        <fullName evidence="2">Sporulation protein YqfD</fullName>
    </submittedName>
</protein>
<gene>
    <name evidence="2" type="primary">yqfD</name>
    <name evidence="2" type="ORF">KDK92_13770</name>
</gene>
<evidence type="ECO:0000256" key="1">
    <source>
        <dbReference type="SAM" id="Phobius"/>
    </source>
</evidence>
<keyword evidence="1" id="KW-1133">Transmembrane helix</keyword>
<evidence type="ECO:0000313" key="2">
    <source>
        <dbReference type="EMBL" id="MCM1990794.1"/>
    </source>
</evidence>
<keyword evidence="1" id="KW-0812">Transmembrane</keyword>
<keyword evidence="3" id="KW-1185">Reference proteome</keyword>
<feature type="transmembrane region" description="Helical" evidence="1">
    <location>
        <begin position="89"/>
        <end position="110"/>
    </location>
</feature>
<dbReference type="RefSeq" id="WP_250859885.1">
    <property type="nucleotide sequence ID" value="NZ_JAGSOJ010000002.1"/>
</dbReference>
<dbReference type="Pfam" id="PF06898">
    <property type="entry name" value="YqfD"/>
    <property type="match status" value="1"/>
</dbReference>
<dbReference type="Proteomes" id="UP001056429">
    <property type="component" value="Unassembled WGS sequence"/>
</dbReference>
<evidence type="ECO:0000313" key="3">
    <source>
        <dbReference type="Proteomes" id="UP001056429"/>
    </source>
</evidence>
<reference evidence="2" key="1">
    <citation type="journal article" date="2021" name="mSystems">
        <title>Bacteria and Archaea Synergistically Convert Glycine Betaine to Biogenic Methane in the Formosa Cold Seep of the South China Sea.</title>
        <authorList>
            <person name="Li L."/>
            <person name="Zhang W."/>
            <person name="Zhang S."/>
            <person name="Song L."/>
            <person name="Sun Q."/>
            <person name="Zhang H."/>
            <person name="Xiang H."/>
            <person name="Dong X."/>
        </authorList>
    </citation>
    <scope>NUCLEOTIDE SEQUENCE</scope>
    <source>
        <strain evidence="2">ZWT</strain>
    </source>
</reference>
<accession>A0A9J6P1Y9</accession>
<keyword evidence="1" id="KW-0472">Membrane</keyword>
<dbReference type="InterPro" id="IPR010690">
    <property type="entry name" value="YqfD"/>
</dbReference>
<organism evidence="2 3">
    <name type="scientific">Oceanirhabdus seepicola</name>
    <dbReference type="NCBI Taxonomy" id="2828781"/>
    <lineage>
        <taxon>Bacteria</taxon>
        <taxon>Bacillati</taxon>
        <taxon>Bacillota</taxon>
        <taxon>Clostridia</taxon>
        <taxon>Eubacteriales</taxon>
        <taxon>Clostridiaceae</taxon>
        <taxon>Oceanirhabdus</taxon>
    </lineage>
</organism>
<dbReference type="NCBIfam" id="TIGR02876">
    <property type="entry name" value="spore_yqfD"/>
    <property type="match status" value="1"/>
</dbReference>
<name>A0A9J6P1Y9_9CLOT</name>
<reference evidence="2" key="2">
    <citation type="submission" date="2021-04" db="EMBL/GenBank/DDBJ databases">
        <authorList>
            <person name="Dong X."/>
        </authorList>
    </citation>
    <scope>NUCLEOTIDE SEQUENCE</scope>
    <source>
        <strain evidence="2">ZWT</strain>
    </source>
</reference>
<dbReference type="AlphaFoldDB" id="A0A9J6P1Y9"/>
<dbReference type="EMBL" id="JAGSOJ010000002">
    <property type="protein sequence ID" value="MCM1990794.1"/>
    <property type="molecule type" value="Genomic_DNA"/>
</dbReference>